<comment type="caution">
    <text evidence="2">The sequence shown here is derived from an EMBL/GenBank/DDBJ whole genome shotgun (WGS) entry which is preliminary data.</text>
</comment>
<dbReference type="AlphaFoldDB" id="A0AAD6Z833"/>
<feature type="signal peptide" evidence="1">
    <location>
        <begin position="1"/>
        <end position="20"/>
    </location>
</feature>
<evidence type="ECO:0008006" key="4">
    <source>
        <dbReference type="Google" id="ProtNLM"/>
    </source>
</evidence>
<evidence type="ECO:0000313" key="2">
    <source>
        <dbReference type="EMBL" id="KAJ7310765.1"/>
    </source>
</evidence>
<feature type="chain" id="PRO_5042197515" description="Extracellular membrane protein CFEM domain-containing protein" evidence="1">
    <location>
        <begin position="21"/>
        <end position="114"/>
    </location>
</feature>
<gene>
    <name evidence="2" type="ORF">DFH08DRAFT_718562</name>
</gene>
<sequence length="114" mass="11932">MQLSNIFLVAIAALVSTSDACKCVINGGSHPEATQPCCSQLSGNYNSGNGDCAAGSISEHLSNFRSCCTTFELNNVALTSDCDFPKLADLEQIDTPQGEGVAVKASVKRKRFAA</sequence>
<dbReference type="EMBL" id="JARIHO010000077">
    <property type="protein sequence ID" value="KAJ7310765.1"/>
    <property type="molecule type" value="Genomic_DNA"/>
</dbReference>
<protein>
    <recommendedName>
        <fullName evidence="4">Extracellular membrane protein CFEM domain-containing protein</fullName>
    </recommendedName>
</protein>
<accession>A0AAD6Z833</accession>
<name>A0AAD6Z833_9AGAR</name>
<keyword evidence="1" id="KW-0732">Signal</keyword>
<organism evidence="2 3">
    <name type="scientific">Mycena albidolilacea</name>
    <dbReference type="NCBI Taxonomy" id="1033008"/>
    <lineage>
        <taxon>Eukaryota</taxon>
        <taxon>Fungi</taxon>
        <taxon>Dikarya</taxon>
        <taxon>Basidiomycota</taxon>
        <taxon>Agaricomycotina</taxon>
        <taxon>Agaricomycetes</taxon>
        <taxon>Agaricomycetidae</taxon>
        <taxon>Agaricales</taxon>
        <taxon>Marasmiineae</taxon>
        <taxon>Mycenaceae</taxon>
        <taxon>Mycena</taxon>
    </lineage>
</organism>
<proteinExistence type="predicted"/>
<evidence type="ECO:0000313" key="3">
    <source>
        <dbReference type="Proteomes" id="UP001218218"/>
    </source>
</evidence>
<dbReference type="Proteomes" id="UP001218218">
    <property type="component" value="Unassembled WGS sequence"/>
</dbReference>
<reference evidence="2" key="1">
    <citation type="submission" date="2023-03" db="EMBL/GenBank/DDBJ databases">
        <title>Massive genome expansion in bonnet fungi (Mycena s.s.) driven by repeated elements and novel gene families across ecological guilds.</title>
        <authorList>
            <consortium name="Lawrence Berkeley National Laboratory"/>
            <person name="Harder C.B."/>
            <person name="Miyauchi S."/>
            <person name="Viragh M."/>
            <person name="Kuo A."/>
            <person name="Thoen E."/>
            <person name="Andreopoulos B."/>
            <person name="Lu D."/>
            <person name="Skrede I."/>
            <person name="Drula E."/>
            <person name="Henrissat B."/>
            <person name="Morin E."/>
            <person name="Kohler A."/>
            <person name="Barry K."/>
            <person name="LaButti K."/>
            <person name="Morin E."/>
            <person name="Salamov A."/>
            <person name="Lipzen A."/>
            <person name="Mereny Z."/>
            <person name="Hegedus B."/>
            <person name="Baldrian P."/>
            <person name="Stursova M."/>
            <person name="Weitz H."/>
            <person name="Taylor A."/>
            <person name="Grigoriev I.V."/>
            <person name="Nagy L.G."/>
            <person name="Martin F."/>
            <person name="Kauserud H."/>
        </authorList>
    </citation>
    <scope>NUCLEOTIDE SEQUENCE</scope>
    <source>
        <strain evidence="2">CBHHK002</strain>
    </source>
</reference>
<keyword evidence="3" id="KW-1185">Reference proteome</keyword>
<evidence type="ECO:0000256" key="1">
    <source>
        <dbReference type="SAM" id="SignalP"/>
    </source>
</evidence>